<name>A0ABM9AN46_9BACT</name>
<feature type="domain" description="AAA+ ATPase" evidence="5">
    <location>
        <begin position="199"/>
        <end position="336"/>
    </location>
</feature>
<dbReference type="Proteomes" id="UP000837932">
    <property type="component" value="Unassembled WGS sequence"/>
</dbReference>
<keyword evidence="1 4" id="KW-0547">Nucleotide-binding</keyword>
<dbReference type="Pfam" id="PF14559">
    <property type="entry name" value="TPR_19"/>
    <property type="match status" value="1"/>
</dbReference>
<dbReference type="SMART" id="SM00028">
    <property type="entry name" value="TPR"/>
    <property type="match status" value="3"/>
</dbReference>
<organism evidence="6 7">
    <name type="scientific">Emticicia aquatica</name>
    <dbReference type="NCBI Taxonomy" id="1681835"/>
    <lineage>
        <taxon>Bacteria</taxon>
        <taxon>Pseudomonadati</taxon>
        <taxon>Bacteroidota</taxon>
        <taxon>Cytophagia</taxon>
        <taxon>Cytophagales</taxon>
        <taxon>Leadbetterellaceae</taxon>
        <taxon>Emticicia</taxon>
    </lineage>
</organism>
<dbReference type="Gene3D" id="3.40.50.300">
    <property type="entry name" value="P-loop containing nucleotide triphosphate hydrolases"/>
    <property type="match status" value="1"/>
</dbReference>
<evidence type="ECO:0000313" key="6">
    <source>
        <dbReference type="EMBL" id="CAH0994703.1"/>
    </source>
</evidence>
<dbReference type="PANTHER" id="PTHR23077:SF171">
    <property type="entry name" value="NUCLEAR VALOSIN-CONTAINING PROTEIN-LIKE"/>
    <property type="match status" value="1"/>
</dbReference>
<dbReference type="InterPro" id="IPR003960">
    <property type="entry name" value="ATPase_AAA_CS"/>
</dbReference>
<keyword evidence="6" id="KW-0378">Hydrolase</keyword>
<dbReference type="SMART" id="SM00382">
    <property type="entry name" value="AAA"/>
    <property type="match status" value="1"/>
</dbReference>
<keyword evidence="6" id="KW-0482">Metalloprotease</keyword>
<comment type="similarity">
    <text evidence="4">Belongs to the AAA ATPase family.</text>
</comment>
<dbReference type="InterPro" id="IPR019734">
    <property type="entry name" value="TPR_rpt"/>
</dbReference>
<reference evidence="6" key="1">
    <citation type="submission" date="2021-12" db="EMBL/GenBank/DDBJ databases">
        <authorList>
            <person name="Rodrigo-Torres L."/>
            <person name="Arahal R. D."/>
            <person name="Lucena T."/>
        </authorList>
    </citation>
    <scope>NUCLEOTIDE SEQUENCE</scope>
    <source>
        <strain evidence="6">CECT 8858</strain>
    </source>
</reference>
<evidence type="ECO:0000259" key="5">
    <source>
        <dbReference type="SMART" id="SM00382"/>
    </source>
</evidence>
<feature type="repeat" description="TPR" evidence="3">
    <location>
        <begin position="20"/>
        <end position="53"/>
    </location>
</feature>
<dbReference type="SUPFAM" id="SSF48452">
    <property type="entry name" value="TPR-like"/>
    <property type="match status" value="1"/>
</dbReference>
<sequence length="443" mass="49806">MNQQQIDAFREALKFSPDNLPLRKLLADSLFNLARYEEALPEYKETIRLSPDNIALKISLADTFFHLKNYSTARFLLEEILDNQPNQAHAALILAKVLLETNELKEAKQVFDNAVDENPNLYDADFEDILNKKIRESGLALSNDWVDEIEQMFIDTDLEKPKIAFKDVGGMDAVKEEIALKVIHPMTNPDIYKAFGKKIGGGILLYGPPGCGKTLLARATAGEINANFISVGLNDVLDMWIGSSEKNLHNIFQEARLNAPCVLFFDEVDALGASRSDMRQAAGRFIINQFLDEMDGVKYSNEGVLILGATNCPWYLDAAFRRPGRFDRIIFVQPPDQKAREEILKIQLAEKPVENVDIQSIAKQTQDYSGADLKATIDIAVELKLPESLKQGRVIPITNSDLKNAISKHKATTKEWFATAKNYALYSNESGLYDDILKYLKLK</sequence>
<dbReference type="Pfam" id="PF00004">
    <property type="entry name" value="AAA"/>
    <property type="match status" value="1"/>
</dbReference>
<evidence type="ECO:0000256" key="4">
    <source>
        <dbReference type="RuleBase" id="RU003651"/>
    </source>
</evidence>
<feature type="repeat" description="TPR" evidence="3">
    <location>
        <begin position="88"/>
        <end position="121"/>
    </location>
</feature>
<dbReference type="InterPro" id="IPR003959">
    <property type="entry name" value="ATPase_AAA_core"/>
</dbReference>
<gene>
    <name evidence="6" type="primary">ftsH_1</name>
    <name evidence="6" type="ORF">EMA8858_00815</name>
</gene>
<evidence type="ECO:0000256" key="2">
    <source>
        <dbReference type="ARBA" id="ARBA00022840"/>
    </source>
</evidence>
<comment type="caution">
    <text evidence="6">The sequence shown here is derived from an EMBL/GenBank/DDBJ whole genome shotgun (WGS) entry which is preliminary data.</text>
</comment>
<dbReference type="SUPFAM" id="SSF52540">
    <property type="entry name" value="P-loop containing nucleoside triphosphate hydrolases"/>
    <property type="match status" value="1"/>
</dbReference>
<proteinExistence type="inferred from homology"/>
<dbReference type="PANTHER" id="PTHR23077">
    <property type="entry name" value="AAA-FAMILY ATPASE"/>
    <property type="match status" value="1"/>
</dbReference>
<dbReference type="InterPro" id="IPR003593">
    <property type="entry name" value="AAA+_ATPase"/>
</dbReference>
<dbReference type="PROSITE" id="PS50005">
    <property type="entry name" value="TPR"/>
    <property type="match status" value="2"/>
</dbReference>
<dbReference type="PROSITE" id="PS00674">
    <property type="entry name" value="AAA"/>
    <property type="match status" value="1"/>
</dbReference>
<evidence type="ECO:0000256" key="3">
    <source>
        <dbReference type="PROSITE-ProRule" id="PRU00339"/>
    </source>
</evidence>
<dbReference type="Gene3D" id="1.25.40.10">
    <property type="entry name" value="Tetratricopeptide repeat domain"/>
    <property type="match status" value="1"/>
</dbReference>
<dbReference type="GO" id="GO:0008237">
    <property type="term" value="F:metallopeptidase activity"/>
    <property type="evidence" value="ECO:0007669"/>
    <property type="project" value="UniProtKB-KW"/>
</dbReference>
<keyword evidence="3" id="KW-0802">TPR repeat</keyword>
<dbReference type="RefSeq" id="WP_238804700.1">
    <property type="nucleotide sequence ID" value="NZ_CAKLPY010000001.1"/>
</dbReference>
<keyword evidence="6" id="KW-0645">Protease</keyword>
<dbReference type="EMBL" id="CAKLPY010000001">
    <property type="protein sequence ID" value="CAH0994703.1"/>
    <property type="molecule type" value="Genomic_DNA"/>
</dbReference>
<accession>A0ABM9AN46</accession>
<dbReference type="InterPro" id="IPR027417">
    <property type="entry name" value="P-loop_NTPase"/>
</dbReference>
<evidence type="ECO:0000256" key="1">
    <source>
        <dbReference type="ARBA" id="ARBA00022741"/>
    </source>
</evidence>
<dbReference type="InterPro" id="IPR050168">
    <property type="entry name" value="AAA_ATPase_domain"/>
</dbReference>
<keyword evidence="7" id="KW-1185">Reference proteome</keyword>
<dbReference type="InterPro" id="IPR011990">
    <property type="entry name" value="TPR-like_helical_dom_sf"/>
</dbReference>
<dbReference type="EC" id="3.4.24.-" evidence="6"/>
<protein>
    <submittedName>
        <fullName evidence="6">ATP-dependent zinc metalloprotease FtsH</fullName>
        <ecNumber evidence="6">3.4.24.-</ecNumber>
    </submittedName>
</protein>
<evidence type="ECO:0000313" key="7">
    <source>
        <dbReference type="Proteomes" id="UP000837932"/>
    </source>
</evidence>
<dbReference type="Gene3D" id="1.10.8.60">
    <property type="match status" value="1"/>
</dbReference>
<keyword evidence="2 4" id="KW-0067">ATP-binding</keyword>